<feature type="signal peptide" evidence="1">
    <location>
        <begin position="1"/>
        <end position="25"/>
    </location>
</feature>
<keyword evidence="1" id="KW-0732">Signal</keyword>
<feature type="chain" id="PRO_5036137510" description="RING-type domain-containing protein" evidence="1">
    <location>
        <begin position="26"/>
        <end position="123"/>
    </location>
</feature>
<gene>
    <name evidence="2" type="ORF">PGT21_035504</name>
    <name evidence="3" type="ORF">PGT21_036096</name>
</gene>
<evidence type="ECO:0000313" key="2">
    <source>
        <dbReference type="EMBL" id="KAA1091551.1"/>
    </source>
</evidence>
<dbReference type="Proteomes" id="UP000324748">
    <property type="component" value="Unassembled WGS sequence"/>
</dbReference>
<organism evidence="2 4">
    <name type="scientific">Puccinia graminis f. sp. tritici</name>
    <dbReference type="NCBI Taxonomy" id="56615"/>
    <lineage>
        <taxon>Eukaryota</taxon>
        <taxon>Fungi</taxon>
        <taxon>Dikarya</taxon>
        <taxon>Basidiomycota</taxon>
        <taxon>Pucciniomycotina</taxon>
        <taxon>Pucciniomycetes</taxon>
        <taxon>Pucciniales</taxon>
        <taxon>Pucciniaceae</taxon>
        <taxon>Puccinia</taxon>
    </lineage>
</organism>
<sequence length="123" mass="13562">MKCSATAWLWAALMCGALLIPRAAGGDCPRCNCAEAQVDVAIGRSACPQEFICEKYKVFHSVCETPGVTTEKYKCPHCKLIWYTGDCPWEKSTNHQHNGCPTNGDHSFLERAPSSSRAHNNLM</sequence>
<proteinExistence type="predicted"/>
<dbReference type="EMBL" id="VSWC01000092">
    <property type="protein sequence ID" value="KAA1091551.1"/>
    <property type="molecule type" value="Genomic_DNA"/>
</dbReference>
<accession>A0A5B0NQQ6</accession>
<evidence type="ECO:0008006" key="5">
    <source>
        <dbReference type="Google" id="ProtNLM"/>
    </source>
</evidence>
<name>A0A5B0NQQ6_PUCGR</name>
<evidence type="ECO:0000256" key="1">
    <source>
        <dbReference type="SAM" id="SignalP"/>
    </source>
</evidence>
<evidence type="ECO:0000313" key="3">
    <source>
        <dbReference type="EMBL" id="KAA1111058.1"/>
    </source>
</evidence>
<evidence type="ECO:0000313" key="4">
    <source>
        <dbReference type="Proteomes" id="UP000324748"/>
    </source>
</evidence>
<protein>
    <recommendedName>
        <fullName evidence="5">RING-type domain-containing protein</fullName>
    </recommendedName>
</protein>
<comment type="caution">
    <text evidence="2">The sequence shown here is derived from an EMBL/GenBank/DDBJ whole genome shotgun (WGS) entry which is preliminary data.</text>
</comment>
<dbReference type="EMBL" id="VSWC01000027">
    <property type="protein sequence ID" value="KAA1111058.1"/>
    <property type="molecule type" value="Genomic_DNA"/>
</dbReference>
<dbReference type="AlphaFoldDB" id="A0A5B0NQQ6"/>
<keyword evidence="4" id="KW-1185">Reference proteome</keyword>
<reference evidence="2 4" key="1">
    <citation type="submission" date="2019-05" db="EMBL/GenBank/DDBJ databases">
        <title>Emergence of the Ug99 lineage of the wheat stem rust pathogen through somatic hybridization.</title>
        <authorList>
            <person name="Li F."/>
            <person name="Upadhyaya N.M."/>
            <person name="Sperschneider J."/>
            <person name="Matny O."/>
            <person name="Nguyen-Phuc H."/>
            <person name="Mago R."/>
            <person name="Raley C."/>
            <person name="Miller M.E."/>
            <person name="Silverstein K.A.T."/>
            <person name="Henningsen E."/>
            <person name="Hirsch C.D."/>
            <person name="Visser B."/>
            <person name="Pretorius Z.A."/>
            <person name="Steffenson B.J."/>
            <person name="Schwessinger B."/>
            <person name="Dodds P.N."/>
            <person name="Figueroa M."/>
        </authorList>
    </citation>
    <scope>NUCLEOTIDE SEQUENCE [LARGE SCALE GENOMIC DNA]</scope>
    <source>
        <strain evidence="2">21-0</strain>
    </source>
</reference>